<dbReference type="EMBL" id="DVMZ01000017">
    <property type="protein sequence ID" value="HIU58586.1"/>
    <property type="molecule type" value="Genomic_DNA"/>
</dbReference>
<dbReference type="InterPro" id="IPR001034">
    <property type="entry name" value="DeoR_HTH"/>
</dbReference>
<keyword evidence="3" id="KW-0804">Transcription</keyword>
<feature type="region of interest" description="Disordered" evidence="4">
    <location>
        <begin position="102"/>
        <end position="125"/>
    </location>
</feature>
<dbReference type="AlphaFoldDB" id="A0A9D1ME68"/>
<feature type="compositionally biased region" description="Basic and acidic residues" evidence="4">
    <location>
        <begin position="115"/>
        <end position="125"/>
    </location>
</feature>
<dbReference type="SMART" id="SM00420">
    <property type="entry name" value="HTH_DEOR"/>
    <property type="match status" value="1"/>
</dbReference>
<dbReference type="GO" id="GO:0003700">
    <property type="term" value="F:DNA-binding transcription factor activity"/>
    <property type="evidence" value="ECO:0007669"/>
    <property type="project" value="InterPro"/>
</dbReference>
<protein>
    <submittedName>
        <fullName evidence="6">DeoR/GlpR transcriptional regulator</fullName>
    </submittedName>
</protein>
<dbReference type="PROSITE" id="PS51000">
    <property type="entry name" value="HTH_DEOR_2"/>
    <property type="match status" value="1"/>
</dbReference>
<dbReference type="PROSITE" id="PS00894">
    <property type="entry name" value="HTH_DEOR_1"/>
    <property type="match status" value="1"/>
</dbReference>
<name>A0A9D1ME68_9FIRM</name>
<evidence type="ECO:0000256" key="2">
    <source>
        <dbReference type="ARBA" id="ARBA00023125"/>
    </source>
</evidence>
<reference evidence="6" key="2">
    <citation type="journal article" date="2021" name="PeerJ">
        <title>Extensive microbial diversity within the chicken gut microbiome revealed by metagenomics and culture.</title>
        <authorList>
            <person name="Gilroy R."/>
            <person name="Ravi A."/>
            <person name="Getino M."/>
            <person name="Pursley I."/>
            <person name="Horton D.L."/>
            <person name="Alikhan N.F."/>
            <person name="Baker D."/>
            <person name="Gharbi K."/>
            <person name="Hall N."/>
            <person name="Watson M."/>
            <person name="Adriaenssens E.M."/>
            <person name="Foster-Nyarko E."/>
            <person name="Jarju S."/>
            <person name="Secka A."/>
            <person name="Antonio M."/>
            <person name="Oren A."/>
            <person name="Chaudhuri R.R."/>
            <person name="La Ragione R."/>
            <person name="Hildebrand F."/>
            <person name="Pallen M.J."/>
        </authorList>
    </citation>
    <scope>NUCLEOTIDE SEQUENCE</scope>
    <source>
        <strain evidence="6">11687</strain>
    </source>
</reference>
<dbReference type="SUPFAM" id="SSF46785">
    <property type="entry name" value="Winged helix' DNA-binding domain"/>
    <property type="match status" value="1"/>
</dbReference>
<evidence type="ECO:0000259" key="5">
    <source>
        <dbReference type="PROSITE" id="PS51000"/>
    </source>
</evidence>
<feature type="domain" description="HTH deoR-type" evidence="5">
    <location>
        <begin position="3"/>
        <end position="61"/>
    </location>
</feature>
<evidence type="ECO:0000256" key="4">
    <source>
        <dbReference type="SAM" id="MobiDB-lite"/>
    </source>
</evidence>
<dbReference type="Gene3D" id="1.10.10.10">
    <property type="entry name" value="Winged helix-like DNA-binding domain superfamily/Winged helix DNA-binding domain"/>
    <property type="match status" value="1"/>
</dbReference>
<gene>
    <name evidence="6" type="ORF">IAC57_00650</name>
</gene>
<dbReference type="GO" id="GO:0003677">
    <property type="term" value="F:DNA binding"/>
    <property type="evidence" value="ECO:0007669"/>
    <property type="project" value="UniProtKB-KW"/>
</dbReference>
<accession>A0A9D1ME68</accession>
<dbReference type="Pfam" id="PF08220">
    <property type="entry name" value="HTH_DeoR"/>
    <property type="match status" value="1"/>
</dbReference>
<keyword evidence="2" id="KW-0238">DNA-binding</keyword>
<dbReference type="InterPro" id="IPR018356">
    <property type="entry name" value="Tscrpt_reg_HTH_DeoR_CS"/>
</dbReference>
<sequence length="125" mass="14792">MRTTERRNAIIELLCERRYEKIENLAFEFSVSECTIRRDILALSLDYPIYTRTGPFGGVYVEENYYPGRQFLHPEEEALLRKLSIKLKGDEKKLMEKILRRFGRPERKKERRKKYGDGKGEAGTS</sequence>
<organism evidence="6 7">
    <name type="scientific">Candidatus Scatosoma pullistercoris</name>
    <dbReference type="NCBI Taxonomy" id="2840934"/>
    <lineage>
        <taxon>Bacteria</taxon>
        <taxon>Bacillati</taxon>
        <taxon>Bacillota</taxon>
        <taxon>Clostridia</taxon>
        <taxon>Candidatus Scatosoma</taxon>
    </lineage>
</organism>
<evidence type="ECO:0000313" key="6">
    <source>
        <dbReference type="EMBL" id="HIU58586.1"/>
    </source>
</evidence>
<comment type="caution">
    <text evidence="6">The sequence shown here is derived from an EMBL/GenBank/DDBJ whole genome shotgun (WGS) entry which is preliminary data.</text>
</comment>
<evidence type="ECO:0000256" key="3">
    <source>
        <dbReference type="ARBA" id="ARBA00023163"/>
    </source>
</evidence>
<evidence type="ECO:0000313" key="7">
    <source>
        <dbReference type="Proteomes" id="UP000824081"/>
    </source>
</evidence>
<dbReference type="Proteomes" id="UP000824081">
    <property type="component" value="Unassembled WGS sequence"/>
</dbReference>
<keyword evidence="1" id="KW-0805">Transcription regulation</keyword>
<proteinExistence type="predicted"/>
<reference evidence="6" key="1">
    <citation type="submission" date="2020-10" db="EMBL/GenBank/DDBJ databases">
        <authorList>
            <person name="Gilroy R."/>
        </authorList>
    </citation>
    <scope>NUCLEOTIDE SEQUENCE</scope>
    <source>
        <strain evidence="6">11687</strain>
    </source>
</reference>
<evidence type="ECO:0000256" key="1">
    <source>
        <dbReference type="ARBA" id="ARBA00023015"/>
    </source>
</evidence>
<dbReference type="InterPro" id="IPR036390">
    <property type="entry name" value="WH_DNA-bd_sf"/>
</dbReference>
<dbReference type="InterPro" id="IPR036388">
    <property type="entry name" value="WH-like_DNA-bd_sf"/>
</dbReference>